<dbReference type="Proteomes" id="UP001276150">
    <property type="component" value="Unassembled WGS sequence"/>
</dbReference>
<evidence type="ECO:0000313" key="1">
    <source>
        <dbReference type="EMBL" id="MDV6375668.1"/>
    </source>
</evidence>
<proteinExistence type="predicted"/>
<name>A0ABU4DTA2_9DEIO</name>
<dbReference type="EMBL" id="JAPMIV010000032">
    <property type="protein sequence ID" value="MDV6375668.1"/>
    <property type="molecule type" value="Genomic_DNA"/>
</dbReference>
<reference evidence="1 2" key="1">
    <citation type="submission" date="2022-11" db="EMBL/GenBank/DDBJ databases">
        <title>Deinococcus ZS9-10, Low Temperature and Draught-tolerating, UV-resistant Bacteria from Continental Antarctica.</title>
        <authorList>
            <person name="Cheng L."/>
        </authorList>
    </citation>
    <scope>NUCLEOTIDE SEQUENCE [LARGE SCALE GENOMIC DNA]</scope>
    <source>
        <strain evidence="1 2">ZS9-10</strain>
    </source>
</reference>
<dbReference type="PROSITE" id="PS51257">
    <property type="entry name" value="PROKAR_LIPOPROTEIN"/>
    <property type="match status" value="1"/>
</dbReference>
<sequence>MRISQKRTLQAVGGSVMLLTLLTACPRPYPPFVPPVNLNFTFPDTAADARLTLAAISFGTGNALNVLSSRDVGGFGGTVNQGMLSLEANVLADLQKNPACLTSFKDGEARGLSAVVVTPETVKTCNVYFTLFRDTNGNGKPESTEEVFNTHDIYSYADTPFTYSFASTDGKSVENGKRVAGWSLVRHEVLQTSVTAAQYRVTMNSIPTADEALPIYLHENTDRLISMGLEGLK</sequence>
<dbReference type="RefSeq" id="WP_317641011.1">
    <property type="nucleotide sequence ID" value="NZ_JAPMIV010000032.1"/>
</dbReference>
<accession>A0ABU4DTA2</accession>
<evidence type="ECO:0008006" key="3">
    <source>
        <dbReference type="Google" id="ProtNLM"/>
    </source>
</evidence>
<protein>
    <recommendedName>
        <fullName evidence="3">Lipoprotein</fullName>
    </recommendedName>
</protein>
<evidence type="ECO:0000313" key="2">
    <source>
        <dbReference type="Proteomes" id="UP001276150"/>
    </source>
</evidence>
<gene>
    <name evidence="1" type="ORF">ORD21_13795</name>
</gene>
<organism evidence="1 2">
    <name type="scientific">Deinococcus arenicola</name>
    <dbReference type="NCBI Taxonomy" id="2994950"/>
    <lineage>
        <taxon>Bacteria</taxon>
        <taxon>Thermotogati</taxon>
        <taxon>Deinococcota</taxon>
        <taxon>Deinococci</taxon>
        <taxon>Deinococcales</taxon>
        <taxon>Deinococcaceae</taxon>
        <taxon>Deinococcus</taxon>
    </lineage>
</organism>
<comment type="caution">
    <text evidence="1">The sequence shown here is derived from an EMBL/GenBank/DDBJ whole genome shotgun (WGS) entry which is preliminary data.</text>
</comment>
<keyword evidence="2" id="KW-1185">Reference proteome</keyword>